<organism evidence="6 7">
    <name type="scientific">Pleurostoma richardsiae</name>
    <dbReference type="NCBI Taxonomy" id="41990"/>
    <lineage>
        <taxon>Eukaryota</taxon>
        <taxon>Fungi</taxon>
        <taxon>Dikarya</taxon>
        <taxon>Ascomycota</taxon>
        <taxon>Pezizomycotina</taxon>
        <taxon>Sordariomycetes</taxon>
        <taxon>Sordariomycetidae</taxon>
        <taxon>Calosphaeriales</taxon>
        <taxon>Pleurostomataceae</taxon>
        <taxon>Pleurostoma</taxon>
    </lineage>
</organism>
<evidence type="ECO:0000256" key="5">
    <source>
        <dbReference type="SAM" id="Phobius"/>
    </source>
</evidence>
<feature type="transmembrane region" description="Helical" evidence="5">
    <location>
        <begin position="228"/>
        <end position="249"/>
    </location>
</feature>
<evidence type="ECO:0000256" key="1">
    <source>
        <dbReference type="ARBA" id="ARBA00004141"/>
    </source>
</evidence>
<gene>
    <name evidence="6" type="ORF">NKR23_g12076</name>
</gene>
<dbReference type="Gene3D" id="1.20.58.340">
    <property type="entry name" value="Magnesium transport protein CorA, transmembrane region"/>
    <property type="match status" value="1"/>
</dbReference>
<evidence type="ECO:0000313" key="6">
    <source>
        <dbReference type="EMBL" id="KAJ9130678.1"/>
    </source>
</evidence>
<dbReference type="InterPro" id="IPR045863">
    <property type="entry name" value="CorA_TM1_TM2"/>
</dbReference>
<comment type="caution">
    <text evidence="6">The sequence shown here is derived from an EMBL/GenBank/DDBJ whole genome shotgun (WGS) entry which is preliminary data.</text>
</comment>
<name>A0AA38VJ33_9PEZI</name>
<proteinExistence type="predicted"/>
<sequence length="290" mass="32278">MVSVFDAPPSAKEVILHRLLCGLHVELLGDPFWMYARLVEEVVSLQDRAVWAIRDRVRATENQRWAEWQKPDYIYLHDMARHAIHVAETLDVATNTLDGILAHHRRTAHLLDTGARLGDSSAWASASTATANRLLFFQDMLRSLRVRAASNKERLQNEIELAFNLVTQCDARISLNIGRAAQADGAAMRTVAFVTLAFLPATFVCAIFSMSFFDYDSSSGSWSVSGDFWRYWAVAVPVTVCTALLWLAWTKLFPPMPIGGAGEMETLAGARARMIEMLGEMPRGASHPLA</sequence>
<evidence type="ECO:0000313" key="7">
    <source>
        <dbReference type="Proteomes" id="UP001174694"/>
    </source>
</evidence>
<evidence type="ECO:0000256" key="3">
    <source>
        <dbReference type="ARBA" id="ARBA00022989"/>
    </source>
</evidence>
<reference evidence="6" key="1">
    <citation type="submission" date="2022-07" db="EMBL/GenBank/DDBJ databases">
        <title>Fungi with potential for degradation of polypropylene.</title>
        <authorList>
            <person name="Gostincar C."/>
        </authorList>
    </citation>
    <scope>NUCLEOTIDE SEQUENCE</scope>
    <source>
        <strain evidence="6">EXF-13308</strain>
    </source>
</reference>
<keyword evidence="2 5" id="KW-0812">Transmembrane</keyword>
<feature type="transmembrane region" description="Helical" evidence="5">
    <location>
        <begin position="191"/>
        <end position="213"/>
    </location>
</feature>
<evidence type="ECO:0000256" key="4">
    <source>
        <dbReference type="ARBA" id="ARBA00023136"/>
    </source>
</evidence>
<dbReference type="SUPFAM" id="SSF144083">
    <property type="entry name" value="Magnesium transport protein CorA, transmembrane region"/>
    <property type="match status" value="1"/>
</dbReference>
<accession>A0AA38VJ33</accession>
<keyword evidence="3 5" id="KW-1133">Transmembrane helix</keyword>
<dbReference type="Proteomes" id="UP001174694">
    <property type="component" value="Unassembled WGS sequence"/>
</dbReference>
<evidence type="ECO:0000256" key="2">
    <source>
        <dbReference type="ARBA" id="ARBA00022692"/>
    </source>
</evidence>
<keyword evidence="7" id="KW-1185">Reference proteome</keyword>
<dbReference type="AlphaFoldDB" id="A0AA38VJ33"/>
<comment type="subcellular location">
    <subcellularLocation>
        <location evidence="1">Membrane</location>
        <topology evidence="1">Multi-pass membrane protein</topology>
    </subcellularLocation>
</comment>
<protein>
    <submittedName>
        <fullName evidence="6">Uncharacterized protein</fullName>
    </submittedName>
</protein>
<dbReference type="EMBL" id="JANBVO010000081">
    <property type="protein sequence ID" value="KAJ9130678.1"/>
    <property type="molecule type" value="Genomic_DNA"/>
</dbReference>
<dbReference type="GO" id="GO:0016020">
    <property type="term" value="C:membrane"/>
    <property type="evidence" value="ECO:0007669"/>
    <property type="project" value="UniProtKB-SubCell"/>
</dbReference>
<keyword evidence="4 5" id="KW-0472">Membrane</keyword>